<dbReference type="Gene3D" id="3.50.50.60">
    <property type="entry name" value="FAD/NAD(P)-binding domain"/>
    <property type="match status" value="1"/>
</dbReference>
<dbReference type="SUPFAM" id="SSF51905">
    <property type="entry name" value="FAD/NAD(P)-binding domain"/>
    <property type="match status" value="1"/>
</dbReference>
<dbReference type="PANTHER" id="PTHR42923">
    <property type="entry name" value="PROTOPORPHYRINOGEN OXIDASE"/>
    <property type="match status" value="1"/>
</dbReference>
<dbReference type="GO" id="GO:0016491">
    <property type="term" value="F:oxidoreductase activity"/>
    <property type="evidence" value="ECO:0007669"/>
    <property type="project" value="InterPro"/>
</dbReference>
<evidence type="ECO:0000313" key="2">
    <source>
        <dbReference type="EMBL" id="MCY0964478.1"/>
    </source>
</evidence>
<dbReference type="InterPro" id="IPR036188">
    <property type="entry name" value="FAD/NAD-bd_sf"/>
</dbReference>
<keyword evidence="3" id="KW-1185">Reference proteome</keyword>
<comment type="caution">
    <text evidence="2">The sequence shown here is derived from an EMBL/GenBank/DDBJ whole genome shotgun (WGS) entry which is preliminary data.</text>
</comment>
<evidence type="ECO:0000313" key="3">
    <source>
        <dbReference type="Proteomes" id="UP001150830"/>
    </source>
</evidence>
<dbReference type="EMBL" id="JAPNOA010000016">
    <property type="protein sequence ID" value="MCY0964478.1"/>
    <property type="molecule type" value="Genomic_DNA"/>
</dbReference>
<dbReference type="InterPro" id="IPR050464">
    <property type="entry name" value="Zeta_carotene_desat/Oxidored"/>
</dbReference>
<name>A0A9X3ISS8_9GAMM</name>
<reference evidence="2" key="1">
    <citation type="submission" date="2022-11" db="EMBL/GenBank/DDBJ databases">
        <title>Parathalassolutuus dongxingensis gen. nov., sp. nov., a novel member of family Oceanospirillaceae isolated from a coastal shrimp pond in Guangxi, China.</title>
        <authorList>
            <person name="Chen H."/>
        </authorList>
    </citation>
    <scope>NUCLEOTIDE SEQUENCE</scope>
    <source>
        <strain evidence="2">G-43</strain>
    </source>
</reference>
<protein>
    <submittedName>
        <fullName evidence="2">FAD-dependent oxidoreductase</fullName>
    </submittedName>
</protein>
<dbReference type="Pfam" id="PF01593">
    <property type="entry name" value="Amino_oxidase"/>
    <property type="match status" value="1"/>
</dbReference>
<gene>
    <name evidence="2" type="ORF">OUO13_04710</name>
</gene>
<organism evidence="2 3">
    <name type="scientific">Parathalassolituus penaei</name>
    <dbReference type="NCBI Taxonomy" id="2997323"/>
    <lineage>
        <taxon>Bacteria</taxon>
        <taxon>Pseudomonadati</taxon>
        <taxon>Pseudomonadota</taxon>
        <taxon>Gammaproteobacteria</taxon>
        <taxon>Oceanospirillales</taxon>
        <taxon>Oceanospirillaceae</taxon>
        <taxon>Parathalassolituus</taxon>
    </lineage>
</organism>
<feature type="domain" description="Amine oxidase" evidence="1">
    <location>
        <begin position="25"/>
        <end position="315"/>
    </location>
</feature>
<dbReference type="AlphaFoldDB" id="A0A9X3ISS8"/>
<dbReference type="PANTHER" id="PTHR42923:SF17">
    <property type="entry name" value="AMINE OXIDASE DOMAIN-CONTAINING PROTEIN"/>
    <property type="match status" value="1"/>
</dbReference>
<dbReference type="RefSeq" id="WP_283172694.1">
    <property type="nucleotide sequence ID" value="NZ_JAPNOA010000016.1"/>
</dbReference>
<dbReference type="InterPro" id="IPR002937">
    <property type="entry name" value="Amino_oxidase"/>
</dbReference>
<dbReference type="Proteomes" id="UP001150830">
    <property type="component" value="Unassembled WGS sequence"/>
</dbReference>
<proteinExistence type="predicted"/>
<evidence type="ECO:0000259" key="1">
    <source>
        <dbReference type="Pfam" id="PF01593"/>
    </source>
</evidence>
<sequence length="437" mass="49761">MTGTHSDPQRLHDPRPRIAIVGSGISGLTCAWLLRQRYRVELFEANQEPGGHTQTTAVEWQGVSYPVNTGFIVYNDRTYPLFIRLLELLGVETRASDMGFSVKCEQTGLEYNGQGLDRLFAQRRNLLSPTFWSMIRDILRFNREATADVEQNRLDPHETLGHYLQRGGYGEAFRRYYIIPMGAAIWSAGCDGMLDFPAAFFLRFFNNHGLLSLKNRPQWRVIEGGSRTYVDTLLAQLPESSVHLDTPVLRIHRHNSAVELEVQTTDGVALRTFDQVILACHSDQALALLAEPSADEQRLLGAIPYQGNDVVLHTDESLLPRRRKVWAAWNYHLDDQQQQTAAVTYYMNRLQGFDENVGPFCVTLNRSHAIHPDKIIRRFRYDHPVFTLEGMAAQQQHYLISGARHTHYCGAYWFNGFHEDGVRSAVRVCEALGVSMP</sequence>
<accession>A0A9X3ISS8</accession>